<feature type="transmembrane region" description="Helical" evidence="1">
    <location>
        <begin position="63"/>
        <end position="80"/>
    </location>
</feature>
<sequence>MYIIIRLVKYTHTHVATLLPFIPPFTISARTTNVFLLILIIIMANFINFFFSSTFVLDRICIFNIYIILYLNYLLFYFFVHAPTFCERRMLYWH</sequence>
<protein>
    <submittedName>
        <fullName evidence="2">Uncharacterized protein</fullName>
    </submittedName>
</protein>
<keyword evidence="1" id="KW-0472">Membrane</keyword>
<name>A0A0K2T1X8_LEPSM</name>
<accession>A0A0K2T1X8</accession>
<evidence type="ECO:0000313" key="2">
    <source>
        <dbReference type="EMBL" id="CDW20018.1"/>
    </source>
</evidence>
<keyword evidence="1" id="KW-1133">Transmembrane helix</keyword>
<proteinExistence type="predicted"/>
<keyword evidence="1" id="KW-0812">Transmembrane</keyword>
<evidence type="ECO:0000256" key="1">
    <source>
        <dbReference type="SAM" id="Phobius"/>
    </source>
</evidence>
<feature type="transmembrane region" description="Helical" evidence="1">
    <location>
        <begin position="34"/>
        <end position="57"/>
    </location>
</feature>
<dbReference type="AlphaFoldDB" id="A0A0K2T1X8"/>
<reference evidence="2" key="1">
    <citation type="submission" date="2014-05" db="EMBL/GenBank/DDBJ databases">
        <authorList>
            <person name="Chronopoulou M."/>
        </authorList>
    </citation>
    <scope>NUCLEOTIDE SEQUENCE</scope>
    <source>
        <tissue evidence="2">Whole organism</tissue>
    </source>
</reference>
<organism evidence="2">
    <name type="scientific">Lepeophtheirus salmonis</name>
    <name type="common">Salmon louse</name>
    <name type="synonym">Caligus salmonis</name>
    <dbReference type="NCBI Taxonomy" id="72036"/>
    <lineage>
        <taxon>Eukaryota</taxon>
        <taxon>Metazoa</taxon>
        <taxon>Ecdysozoa</taxon>
        <taxon>Arthropoda</taxon>
        <taxon>Crustacea</taxon>
        <taxon>Multicrustacea</taxon>
        <taxon>Hexanauplia</taxon>
        <taxon>Copepoda</taxon>
        <taxon>Siphonostomatoida</taxon>
        <taxon>Caligidae</taxon>
        <taxon>Lepeophtheirus</taxon>
    </lineage>
</organism>
<dbReference type="EMBL" id="HACA01002657">
    <property type="protein sequence ID" value="CDW20018.1"/>
    <property type="molecule type" value="Transcribed_RNA"/>
</dbReference>